<dbReference type="SMART" id="SM00054">
    <property type="entry name" value="EFh"/>
    <property type="match status" value="4"/>
</dbReference>
<dbReference type="InterPro" id="IPR002048">
    <property type="entry name" value="EF_hand_dom"/>
</dbReference>
<sequence length="153" mass="17005">MMNTTQIGSIDQLKLVFEKFDVNGDGKISNSELGSLMSSLGHSVKKEELQRMMEEMDSDGDGFVDLNEFIELHTNGMDSAKVLDDVKNAFLIFDMNGDGSISPQDLQKVLRNLGQSCSIAECRRMINGFDSDGDGMMNFEDFKVMMMGPPQQT</sequence>
<keyword evidence="3" id="KW-0677">Repeat</keyword>
<dbReference type="PROSITE" id="PS50222">
    <property type="entry name" value="EF_HAND_2"/>
    <property type="match status" value="4"/>
</dbReference>
<evidence type="ECO:0000259" key="5">
    <source>
        <dbReference type="PROSITE" id="PS50222"/>
    </source>
</evidence>
<dbReference type="FunFam" id="1.10.238.10:FF:000336">
    <property type="entry name" value="HLH domain-containing protein"/>
    <property type="match status" value="1"/>
</dbReference>
<evidence type="ECO:0000256" key="2">
    <source>
        <dbReference type="ARBA" id="ARBA00022723"/>
    </source>
</evidence>
<dbReference type="FunFam" id="1.10.238.10:FF:000089">
    <property type="entry name" value="calmodulin-like protein 3"/>
    <property type="match status" value="1"/>
</dbReference>
<dbReference type="InterPro" id="IPR011992">
    <property type="entry name" value="EF-hand-dom_pair"/>
</dbReference>
<keyword evidence="4" id="KW-0106">Calcium</keyword>
<keyword evidence="2" id="KW-0479">Metal-binding</keyword>
<dbReference type="CDD" id="cd00051">
    <property type="entry name" value="EFh"/>
    <property type="match status" value="1"/>
</dbReference>
<dbReference type="InterPro" id="IPR039647">
    <property type="entry name" value="EF_hand_pair_protein_CML-like"/>
</dbReference>
<comment type="function">
    <text evidence="1">Potential calcium sensor.</text>
</comment>
<dbReference type="EMBL" id="JABWDY010020454">
    <property type="protein sequence ID" value="KAF5193148.1"/>
    <property type="molecule type" value="Genomic_DNA"/>
</dbReference>
<evidence type="ECO:0000256" key="4">
    <source>
        <dbReference type="ARBA" id="ARBA00022837"/>
    </source>
</evidence>
<evidence type="ECO:0000313" key="7">
    <source>
        <dbReference type="Proteomes" id="UP000554482"/>
    </source>
</evidence>
<dbReference type="AlphaFoldDB" id="A0A7J6W8J0"/>
<accession>A0A7J6W8J0</accession>
<dbReference type="PANTHER" id="PTHR10891">
    <property type="entry name" value="EF-HAND CALCIUM-BINDING DOMAIN CONTAINING PROTEIN"/>
    <property type="match status" value="1"/>
</dbReference>
<reference evidence="6 7" key="1">
    <citation type="submission" date="2020-06" db="EMBL/GenBank/DDBJ databases">
        <title>Transcriptomic and genomic resources for Thalictrum thalictroides and T. hernandezii: Facilitating candidate gene discovery in an emerging model plant lineage.</title>
        <authorList>
            <person name="Arias T."/>
            <person name="Riano-Pachon D.M."/>
            <person name="Di Stilio V.S."/>
        </authorList>
    </citation>
    <scope>NUCLEOTIDE SEQUENCE [LARGE SCALE GENOMIC DNA]</scope>
    <source>
        <strain evidence="7">cv. WT478/WT964</strain>
        <tissue evidence="6">Leaves</tissue>
    </source>
</reference>
<evidence type="ECO:0000256" key="1">
    <source>
        <dbReference type="ARBA" id="ARBA00003291"/>
    </source>
</evidence>
<gene>
    <name evidence="6" type="ORF">FRX31_017264</name>
</gene>
<proteinExistence type="predicted"/>
<name>A0A7J6W8J0_THATH</name>
<dbReference type="PROSITE" id="PS00018">
    <property type="entry name" value="EF_HAND_1"/>
    <property type="match status" value="4"/>
</dbReference>
<dbReference type="Gene3D" id="1.10.238.10">
    <property type="entry name" value="EF-hand"/>
    <property type="match status" value="2"/>
</dbReference>
<dbReference type="Pfam" id="PF13499">
    <property type="entry name" value="EF-hand_7"/>
    <property type="match status" value="2"/>
</dbReference>
<organism evidence="6 7">
    <name type="scientific">Thalictrum thalictroides</name>
    <name type="common">Rue-anemone</name>
    <name type="synonym">Anemone thalictroides</name>
    <dbReference type="NCBI Taxonomy" id="46969"/>
    <lineage>
        <taxon>Eukaryota</taxon>
        <taxon>Viridiplantae</taxon>
        <taxon>Streptophyta</taxon>
        <taxon>Embryophyta</taxon>
        <taxon>Tracheophyta</taxon>
        <taxon>Spermatophyta</taxon>
        <taxon>Magnoliopsida</taxon>
        <taxon>Ranunculales</taxon>
        <taxon>Ranunculaceae</taxon>
        <taxon>Thalictroideae</taxon>
        <taxon>Thalictrum</taxon>
    </lineage>
</organism>
<dbReference type="SUPFAM" id="SSF47473">
    <property type="entry name" value="EF-hand"/>
    <property type="match status" value="1"/>
</dbReference>
<evidence type="ECO:0000256" key="3">
    <source>
        <dbReference type="ARBA" id="ARBA00022737"/>
    </source>
</evidence>
<dbReference type="Proteomes" id="UP000554482">
    <property type="component" value="Unassembled WGS sequence"/>
</dbReference>
<dbReference type="InterPro" id="IPR018247">
    <property type="entry name" value="EF_Hand_1_Ca_BS"/>
</dbReference>
<feature type="domain" description="EF-hand" evidence="5">
    <location>
        <begin position="81"/>
        <end position="116"/>
    </location>
</feature>
<comment type="caution">
    <text evidence="6">The sequence shown here is derived from an EMBL/GenBank/DDBJ whole genome shotgun (WGS) entry which is preliminary data.</text>
</comment>
<evidence type="ECO:0000313" key="6">
    <source>
        <dbReference type="EMBL" id="KAF5193148.1"/>
    </source>
</evidence>
<feature type="domain" description="EF-hand" evidence="5">
    <location>
        <begin position="8"/>
        <end position="43"/>
    </location>
</feature>
<feature type="domain" description="EF-hand" evidence="5">
    <location>
        <begin position="44"/>
        <end position="79"/>
    </location>
</feature>
<keyword evidence="7" id="KW-1185">Reference proteome</keyword>
<protein>
    <submittedName>
        <fullName evidence="6">Calmodulin</fullName>
    </submittedName>
</protein>
<dbReference type="GO" id="GO:0005509">
    <property type="term" value="F:calcium ion binding"/>
    <property type="evidence" value="ECO:0007669"/>
    <property type="project" value="InterPro"/>
</dbReference>
<feature type="domain" description="EF-hand" evidence="5">
    <location>
        <begin position="117"/>
        <end position="152"/>
    </location>
</feature>
<dbReference type="OrthoDB" id="26525at2759"/>